<keyword evidence="2" id="KW-1185">Reference proteome</keyword>
<proteinExistence type="predicted"/>
<dbReference type="AlphaFoldDB" id="A0A1M4VY79"/>
<evidence type="ECO:0000313" key="2">
    <source>
        <dbReference type="Proteomes" id="UP000184245"/>
    </source>
</evidence>
<dbReference type="STRING" id="1122155.SAMN02745158_01389"/>
<evidence type="ECO:0008006" key="3">
    <source>
        <dbReference type="Google" id="ProtNLM"/>
    </source>
</evidence>
<dbReference type="RefSeq" id="WP_072850274.1">
    <property type="nucleotide sequence ID" value="NZ_FQVI01000005.1"/>
</dbReference>
<name>A0A1M4VY79_9CLOT</name>
<dbReference type="Proteomes" id="UP000184245">
    <property type="component" value="Unassembled WGS sequence"/>
</dbReference>
<organism evidence="1 2">
    <name type="scientific">Lactonifactor longoviformis DSM 17459</name>
    <dbReference type="NCBI Taxonomy" id="1122155"/>
    <lineage>
        <taxon>Bacteria</taxon>
        <taxon>Bacillati</taxon>
        <taxon>Bacillota</taxon>
        <taxon>Clostridia</taxon>
        <taxon>Eubacteriales</taxon>
        <taxon>Clostridiaceae</taxon>
        <taxon>Lactonifactor</taxon>
    </lineage>
</organism>
<protein>
    <recommendedName>
        <fullName evidence="3">SipW-cognate class signal peptide</fullName>
    </recommendedName>
</protein>
<dbReference type="EMBL" id="FQVI01000005">
    <property type="protein sequence ID" value="SHE73899.1"/>
    <property type="molecule type" value="Genomic_DNA"/>
</dbReference>
<sequence>MKKLSKKARVFMAAAGSVLVLTCAIGVTLALLKTQSEPATNDFKGTAVNIAVVENGNDYENESKEGLQNVNTFEKIQTGNKVAKDVKIKNLTSDEFPTGDTYVRVRLVPILRYLGGDRDGEIVPFTIEDSKLEYTMAGDFGDKWVTTGEGADTYYYYKKSLTPGESTDSLISEIAYNGELPRGIDCYLELQVLAEGISAKQNGSVDDSWEGVHVDGAGLIATK</sequence>
<dbReference type="OrthoDB" id="2063096at2"/>
<gene>
    <name evidence="1" type="ORF">SAMN02745158_01389</name>
</gene>
<evidence type="ECO:0000313" key="1">
    <source>
        <dbReference type="EMBL" id="SHE73899.1"/>
    </source>
</evidence>
<reference evidence="1 2" key="1">
    <citation type="submission" date="2016-11" db="EMBL/GenBank/DDBJ databases">
        <authorList>
            <person name="Jaros S."/>
            <person name="Januszkiewicz K."/>
            <person name="Wedrychowicz H."/>
        </authorList>
    </citation>
    <scope>NUCLEOTIDE SEQUENCE [LARGE SCALE GENOMIC DNA]</scope>
    <source>
        <strain evidence="1 2">DSM 17459</strain>
    </source>
</reference>
<accession>A0A1M4VY79</accession>